<dbReference type="SUPFAM" id="SSF52540">
    <property type="entry name" value="P-loop containing nucleoside triphosphate hydrolases"/>
    <property type="match status" value="1"/>
</dbReference>
<dbReference type="InterPro" id="IPR027417">
    <property type="entry name" value="P-loop_NTPase"/>
</dbReference>
<dbReference type="NCBIfam" id="NF033429">
    <property type="entry name" value="ImuA_translesion"/>
    <property type="match status" value="1"/>
</dbReference>
<sequence length="287" mass="31056">MQLHFPAPTKSGFVTHQNKYCIFIQLPPFPRLSLPLHPTMLSPSSPARTPETIHPALWLASQLARGNGRGVSSGFEALDAELPGRGWPTGVLIELLLPQDGVGELRLLRPLLAQPQRLRPGAPSGRIALLQAPHAINAPGWAAMGVPATRLLQLQADTPVDACWAAEQVLRADSCQALLMWQARLRKGDHDLLRRLHVAAQAGQTLFFMLRPLACAREASPAPLRLTLRPAPGGLDIGFLKRRGPLREHSLFLPLTPSPNLQRHVSPVDRRTPATAAAGSLPSELAG</sequence>
<protein>
    <recommendedName>
        <fullName evidence="4">Translesion DNA synthesis-associated protein ImuA</fullName>
    </recommendedName>
</protein>
<dbReference type="EMBL" id="CP002039">
    <property type="protein sequence ID" value="ADJ63759.1"/>
    <property type="molecule type" value="Genomic_DNA"/>
</dbReference>
<dbReference type="Gene3D" id="3.40.50.300">
    <property type="entry name" value="P-loop containing nucleotide triphosphate hydrolases"/>
    <property type="match status" value="1"/>
</dbReference>
<dbReference type="KEGG" id="hse:Hsero_2260"/>
<evidence type="ECO:0000313" key="2">
    <source>
        <dbReference type="EMBL" id="ADJ63759.1"/>
    </source>
</evidence>
<dbReference type="AlphaFoldDB" id="D8IU97"/>
<gene>
    <name evidence="2" type="ordered locus">Hsero_2260</name>
</gene>
<evidence type="ECO:0000313" key="3">
    <source>
        <dbReference type="Proteomes" id="UP000000329"/>
    </source>
</evidence>
<name>D8IU97_HERSS</name>
<dbReference type="eggNOG" id="COG4544">
    <property type="taxonomic scope" value="Bacteria"/>
</dbReference>
<reference evidence="2 3" key="1">
    <citation type="submission" date="2010-04" db="EMBL/GenBank/DDBJ databases">
        <title>The genome of Herbaspirillum seropedicae SmR1, an endophytic, nitrogen-fixing, plant-growth promoting beta-Proteobacteria.</title>
        <authorList>
            <person name="Pedrosa F.O."/>
            <person name="Monteiro R.A."/>
            <person name="Wassem R."/>
            <person name="Cruz L.M."/>
            <person name="Ayub R.A."/>
            <person name="Colauto N.B."/>
            <person name="Fernandez M.A."/>
            <person name="Fungaro M.H.P."/>
            <person name="Grisard E.C."/>
            <person name="Hungria M."/>
            <person name="Madeira H.M.F."/>
            <person name="Nodari R.O."/>
            <person name="Osaku C.A."/>
            <person name="Petzl-Erler M.L."/>
            <person name="Terenzi H."/>
            <person name="Vieira L.G.E."/>
            <person name="Almeida M.I.M."/>
            <person name="Alves L.R."/>
            <person name="Arantes O.M.N."/>
            <person name="Balsanelli E."/>
            <person name="Barcellos F.G."/>
            <person name="Baura V.A."/>
            <person name="Binde D.R."/>
            <person name="Campo R.J."/>
            <person name="Chubatsu L.S."/>
            <person name="Chueire L.M.O."/>
            <person name="Ciferri R.R."/>
            <person name="Correa L.C."/>
            <person name="da Conceicao Silva J.L."/>
            <person name="Dabul A.N.G."/>
            <person name="Dambros B.P."/>
            <person name="Faoro H."/>
            <person name="Favetti A."/>
            <person name="Friedermann G."/>
            <person name="Furlaneto M.C."/>
            <person name="Gasques L.S."/>
            <person name="Gimenes C.C.T."/>
            <person name="Gioppo N.M.R."/>
            <person name="Glienke-Blanco C."/>
            <person name="Godoy L.P."/>
            <person name="Guerra M.P."/>
            <person name="Karp S."/>
            <person name="Kava-Cordeiro V."/>
            <person name="Margarido V.P."/>
            <person name="Mathioni S.M."/>
            <person name="Menck-Soares M.A."/>
            <person name="Murace N.K."/>
            <person name="Nicolas M.F."/>
            <person name="Oliveira C.E.C."/>
            <person name="Pagnan N.A.B."/>
            <person name="Pamphile J.A."/>
            <person name="Patussi E.V."/>
            <person name="Pereira L.F.P."/>
            <person name="Pereira-Ferrari L."/>
            <person name="Pinto F.G.S."/>
            <person name="Precoma C."/>
            <person name="Prioli A.J."/>
            <person name="Prioli S.M.A.P."/>
            <person name="Raittz R.T."/>
            <person name="Ramos H.J.O."/>
            <person name="Ribeiro E.M.S.F."/>
            <person name="Rigo L.U."/>
            <person name="Rocha C.L.M.S.C."/>
            <person name="Rocha S.N."/>
            <person name="Santos K."/>
            <person name="Satori D."/>
            <person name="Silva A.G."/>
            <person name="Simao R.C.G."/>
            <person name="Soares M.A.M."/>
            <person name="Souza E.M."/>
            <person name="Steffens M.B.R."/>
            <person name="Steindel M."/>
            <person name="Tadra-Sfeir M.Z."/>
            <person name="Takahashi E.K."/>
            <person name="Torres R.A."/>
            <person name="Valle J.S."/>
            <person name="Vernal J.I."/>
            <person name="Vilas-Boas L.A."/>
            <person name="Watanabe M.A.E."/>
            <person name="Weiss V.A."/>
            <person name="Yates M.A."/>
            <person name="Souza E.M."/>
        </authorList>
    </citation>
    <scope>NUCLEOTIDE SEQUENCE [LARGE SCALE GENOMIC DNA]</scope>
    <source>
        <strain evidence="2 3">SmR1</strain>
    </source>
</reference>
<feature type="region of interest" description="Disordered" evidence="1">
    <location>
        <begin position="262"/>
        <end position="287"/>
    </location>
</feature>
<evidence type="ECO:0008006" key="4">
    <source>
        <dbReference type="Google" id="ProtNLM"/>
    </source>
</evidence>
<dbReference type="HOGENOM" id="CLU_064653_0_1_4"/>
<dbReference type="Proteomes" id="UP000000329">
    <property type="component" value="Chromosome"/>
</dbReference>
<organism evidence="2 3">
    <name type="scientific">Herbaspirillum seropedicae (strain SmR1)</name>
    <dbReference type="NCBI Taxonomy" id="757424"/>
    <lineage>
        <taxon>Bacteria</taxon>
        <taxon>Pseudomonadati</taxon>
        <taxon>Pseudomonadota</taxon>
        <taxon>Betaproteobacteria</taxon>
        <taxon>Burkholderiales</taxon>
        <taxon>Oxalobacteraceae</taxon>
        <taxon>Herbaspirillum</taxon>
    </lineage>
</organism>
<keyword evidence="3" id="KW-1185">Reference proteome</keyword>
<accession>D8IU97</accession>
<proteinExistence type="predicted"/>
<dbReference type="InterPro" id="IPR047610">
    <property type="entry name" value="ImuA_translesion"/>
</dbReference>
<dbReference type="STRING" id="757424.Hsero_2260"/>
<evidence type="ECO:0000256" key="1">
    <source>
        <dbReference type="SAM" id="MobiDB-lite"/>
    </source>
</evidence>